<feature type="transmembrane region" description="Helical" evidence="1">
    <location>
        <begin position="21"/>
        <end position="41"/>
    </location>
</feature>
<keyword evidence="1" id="KW-0812">Transmembrane</keyword>
<feature type="transmembrane region" description="Helical" evidence="1">
    <location>
        <begin position="47"/>
        <end position="66"/>
    </location>
</feature>
<sequence length="423" mass="47100">MNMTANKYYKASGRVSVTAPLRLLWPGAVPTAILAGIYTLVIRYNPFIYFSFIATLIFGVGLAVIASMATEAGKSRSVYFDLFATAVLVLFGLWVHWLSWIMLTLDGGTHLAGQLVLAGPAAWVDALQELAQHYHLTVSRRVYTHGAEMSSDNMLWLWGVEAAVIALLALVCCKLMNVGRVYCEQSGEWAQTDLQIEVGNPDLSPDQLRLALEQNNTAALEKLEQIRAEEFRDQPQWKSLKLELRSAAGGASTCVINAEAVDNTWNAKGERKQLSTTIVRNLLLPSASYQALLARLRLAETDKPKTAAAALPRIGADQKYGLELAQRFAEWLAVNQRFYISHRDASYMGFELMPDGCILYRQYDDGIPRDEPDKRFATADEFVQWLERQSDRILAAESAGRTNPVTHERIQAALTGQVAHWGY</sequence>
<feature type="transmembrane region" description="Helical" evidence="1">
    <location>
        <begin position="78"/>
        <end position="97"/>
    </location>
</feature>
<accession>A0ABW0MBA8</accession>
<dbReference type="RefSeq" id="WP_378998879.1">
    <property type="nucleotide sequence ID" value="NZ_JBHSMT010000028.1"/>
</dbReference>
<gene>
    <name evidence="2" type="ORF">ACFPM8_16255</name>
</gene>
<evidence type="ECO:0008006" key="4">
    <source>
        <dbReference type="Google" id="ProtNLM"/>
    </source>
</evidence>
<dbReference type="Proteomes" id="UP001596045">
    <property type="component" value="Unassembled WGS sequence"/>
</dbReference>
<proteinExistence type="predicted"/>
<dbReference type="EMBL" id="JBHSMT010000028">
    <property type="protein sequence ID" value="MFC5475515.1"/>
    <property type="molecule type" value="Genomic_DNA"/>
</dbReference>
<name>A0ABW0MBA8_9BURK</name>
<keyword evidence="1" id="KW-0472">Membrane</keyword>
<evidence type="ECO:0000313" key="3">
    <source>
        <dbReference type="Proteomes" id="UP001596045"/>
    </source>
</evidence>
<reference evidence="3" key="1">
    <citation type="journal article" date="2019" name="Int. J. Syst. Evol. Microbiol.">
        <title>The Global Catalogue of Microorganisms (GCM) 10K type strain sequencing project: providing services to taxonomists for standard genome sequencing and annotation.</title>
        <authorList>
            <consortium name="The Broad Institute Genomics Platform"/>
            <consortium name="The Broad Institute Genome Sequencing Center for Infectious Disease"/>
            <person name="Wu L."/>
            <person name="Ma J."/>
        </authorList>
    </citation>
    <scope>NUCLEOTIDE SEQUENCE [LARGE SCALE GENOMIC DNA]</scope>
    <source>
        <strain evidence="3">JCM 17066</strain>
    </source>
</reference>
<evidence type="ECO:0000313" key="2">
    <source>
        <dbReference type="EMBL" id="MFC5475515.1"/>
    </source>
</evidence>
<keyword evidence="3" id="KW-1185">Reference proteome</keyword>
<keyword evidence="1" id="KW-1133">Transmembrane helix</keyword>
<feature type="transmembrane region" description="Helical" evidence="1">
    <location>
        <begin position="155"/>
        <end position="176"/>
    </location>
</feature>
<organism evidence="2 3">
    <name type="scientific">Paraherbaspirillum soli</name>
    <dbReference type="NCBI Taxonomy" id="631222"/>
    <lineage>
        <taxon>Bacteria</taxon>
        <taxon>Pseudomonadati</taxon>
        <taxon>Pseudomonadota</taxon>
        <taxon>Betaproteobacteria</taxon>
        <taxon>Burkholderiales</taxon>
        <taxon>Oxalobacteraceae</taxon>
        <taxon>Paraherbaspirillum</taxon>
    </lineage>
</organism>
<evidence type="ECO:0000256" key="1">
    <source>
        <dbReference type="SAM" id="Phobius"/>
    </source>
</evidence>
<comment type="caution">
    <text evidence="2">The sequence shown here is derived from an EMBL/GenBank/DDBJ whole genome shotgun (WGS) entry which is preliminary data.</text>
</comment>
<protein>
    <recommendedName>
        <fullName evidence="4">DUF308 domain-containing protein</fullName>
    </recommendedName>
</protein>